<dbReference type="EC" id="4.1.1.65" evidence="12"/>
<proteinExistence type="inferred from homology"/>
<dbReference type="OrthoDB" id="4330at2759"/>
<evidence type="ECO:0000313" key="13">
    <source>
        <dbReference type="EMBL" id="PIN19339.1"/>
    </source>
</evidence>
<evidence type="ECO:0000256" key="7">
    <source>
        <dbReference type="ARBA" id="ARBA00023136"/>
    </source>
</evidence>
<comment type="subunit">
    <text evidence="12">Heterodimer of a large membrane-associated beta subunit and a small pyruvoyl-containing alpha subunit.</text>
</comment>
<dbReference type="Pfam" id="PF02666">
    <property type="entry name" value="PS_Dcarbxylase"/>
    <property type="match status" value="1"/>
</dbReference>
<keyword evidence="12" id="KW-0999">Mitochondrion inner membrane</keyword>
<evidence type="ECO:0000256" key="10">
    <source>
        <dbReference type="ARBA" id="ARBA00023264"/>
    </source>
</evidence>
<keyword evidence="11 12" id="KW-0670">Pyruvate</keyword>
<evidence type="ECO:0000256" key="8">
    <source>
        <dbReference type="ARBA" id="ARBA00023209"/>
    </source>
</evidence>
<feature type="modified residue" description="Pyruvic acid (Ser); by autocatalysis" evidence="12">
    <location>
        <position position="398"/>
    </location>
</feature>
<name>A0A2G9HP91_9LAMI</name>
<feature type="active site" description="Schiff-base intermediate with substrate; via pyruvic acid; for decarboxylase activity" evidence="12">
    <location>
        <position position="398"/>
    </location>
</feature>
<dbReference type="GO" id="GO:0016540">
    <property type="term" value="P:protein autoprocessing"/>
    <property type="evidence" value="ECO:0007669"/>
    <property type="project" value="UniProtKB-UniRule"/>
</dbReference>
<comment type="similarity">
    <text evidence="12">Belongs to the phosphatidylserine decarboxylase family. PSD-B subfamily. Eukaryotic type I sub-subfamily.</text>
</comment>
<dbReference type="GO" id="GO:0006646">
    <property type="term" value="P:phosphatidylethanolamine biosynthetic process"/>
    <property type="evidence" value="ECO:0007669"/>
    <property type="project" value="UniProtKB-UniRule"/>
</dbReference>
<evidence type="ECO:0000256" key="5">
    <source>
        <dbReference type="ARBA" id="ARBA00022989"/>
    </source>
</evidence>
<comment type="subcellular location">
    <molecule>Phosphatidylserine decarboxylase 1 alpha chain</molecule>
    <subcellularLocation>
        <location evidence="12">Mitochondrion inner membrane</location>
        <topology evidence="12">Peripheral membrane protein</topology>
        <orientation evidence="12">Intermembrane side</orientation>
    </subcellularLocation>
    <text evidence="12">Anchored to the mitochondrial inner membrane through its interaction with the integral membrane beta chain.</text>
</comment>
<dbReference type="AlphaFoldDB" id="A0A2G9HP91"/>
<keyword evidence="4 12" id="KW-0210">Decarboxylase</keyword>
<sequence length="435" mass="49309">MKWRASRGLPILDYNRLCQQRRLNFTTFLRKLQSAQPRASLGGGAGSNGGSSRGNSFLVPGATVATILMLGALHARRLYDDKKIEESRAKGIELEFHPDVKARFLRLLPLRTISRFWGSLTGMELPIWLRPYVYKAWARAFHSNLEEAELPLEEYASLREFFVRKLKESLRPIDSDPYCLVSPVDGTVLRFGELRGPGAMIEQVKGCSYSSSSLLGENSYLPMVAAGDANEESDAEENTTRDATQKSWWRISLASPKVRDNASSRPLKGLFYCVIYLKPGDYHRIHSPVDWNILVRRHFTGHLFPMNERATRTIRNLYVENERVVLEGQWREGYMAMAAIGATNIGSIELFIEPTLRTNNPQKKLLQSEPPEERVYEPKGVGVLRKKGDEVAAFNMGSTVVLVFQAPISESSEFRFCMKKGDRIRMGEALGRWKE</sequence>
<feature type="topological domain" description="Mitochondrial intermembrane" evidence="12">
    <location>
        <begin position="80"/>
        <end position="435"/>
    </location>
</feature>
<accession>A0A2G9HP91</accession>
<comment type="cofactor">
    <cofactor evidence="12">
        <name>pyruvate</name>
        <dbReference type="ChEBI" id="CHEBI:15361"/>
    </cofactor>
    <text evidence="12">Binds 1 pyruvoyl group covalently per subunit.</text>
</comment>
<gene>
    <name evidence="13" type="ORF">CDL12_07979</name>
</gene>
<evidence type="ECO:0000256" key="11">
    <source>
        <dbReference type="ARBA" id="ARBA00023317"/>
    </source>
</evidence>
<keyword evidence="3 12" id="KW-0812">Transmembrane</keyword>
<keyword evidence="5 12" id="KW-1133">Transmembrane helix</keyword>
<feature type="topological domain" description="Mitochondrial matrix" evidence="12">
    <location>
        <begin position="1"/>
        <end position="60"/>
    </location>
</feature>
<keyword evidence="7 12" id="KW-0472">Membrane</keyword>
<evidence type="ECO:0000256" key="9">
    <source>
        <dbReference type="ARBA" id="ARBA00023239"/>
    </source>
</evidence>
<keyword evidence="9 12" id="KW-0456">Lyase</keyword>
<evidence type="ECO:0000256" key="12">
    <source>
        <dbReference type="HAMAP-Rule" id="MF_03208"/>
    </source>
</evidence>
<keyword evidence="14" id="KW-1185">Reference proteome</keyword>
<comment type="PTM">
    <text evidence="12">Is synthesized initially as an inactive proenzyme. Formation of the active enzyme involves a self-maturation process in which the active site pyruvoyl group is generated from an internal serine residue via an autocatalytic post-translational modification. Two non-identical subunits are generated from the proenzyme in this reaction, and the pyruvate is formed at the N-terminus of the alpha chain, which is derived from the carboxyl end of the proenzyme. The autoendoproteolytic cleavage occurs by a canonical serine protease mechanism, in which the side chain hydroxyl group of the serine supplies its oxygen atom to form the C-terminus of the beta chain, while the remainder of the serine residue undergoes an oxidative deamination to produce ammonia and the pyruvoyl prosthetic group on the alpha chain. During this reaction, the Ser that is part of the protease active site of the proenzyme becomes the pyruvoyl prosthetic group, which constitutes an essential element of the active site of the mature decarboxylase.</text>
</comment>
<dbReference type="PANTHER" id="PTHR10067:SF6">
    <property type="entry name" value="PHOSPHATIDYLSERINE DECARBOXYLASE PROENZYME, MITOCHONDRIAL"/>
    <property type="match status" value="1"/>
</dbReference>
<keyword evidence="2 12" id="KW-0444">Lipid biosynthesis</keyword>
<evidence type="ECO:0000256" key="1">
    <source>
        <dbReference type="ARBA" id="ARBA00005189"/>
    </source>
</evidence>
<feature type="chain" id="PRO_5023375114" description="Phosphatidylserine decarboxylase 1 beta chain" evidence="12">
    <location>
        <begin position="1"/>
        <end position="397"/>
    </location>
</feature>
<evidence type="ECO:0000313" key="14">
    <source>
        <dbReference type="Proteomes" id="UP000231279"/>
    </source>
</evidence>
<comment type="subcellular location">
    <molecule>Phosphatidylserine decarboxylase 1 beta chain</molecule>
    <subcellularLocation>
        <location evidence="12">Mitochondrion inner membrane</location>
        <topology evidence="12">Single-pass membrane protein</topology>
        <orientation evidence="12">Intermembrane side</orientation>
    </subcellularLocation>
</comment>
<evidence type="ECO:0000256" key="2">
    <source>
        <dbReference type="ARBA" id="ARBA00022516"/>
    </source>
</evidence>
<evidence type="ECO:0000256" key="3">
    <source>
        <dbReference type="ARBA" id="ARBA00022692"/>
    </source>
</evidence>
<dbReference type="GO" id="GO:0004609">
    <property type="term" value="F:phosphatidylserine decarboxylase activity"/>
    <property type="evidence" value="ECO:0007669"/>
    <property type="project" value="UniProtKB-UniRule"/>
</dbReference>
<dbReference type="InterPro" id="IPR033177">
    <property type="entry name" value="PSD-B"/>
</dbReference>
<feature type="site" description="Cleavage (non-hydrolytic); by autocatalysis" evidence="12">
    <location>
        <begin position="397"/>
        <end position="398"/>
    </location>
</feature>
<keyword evidence="12" id="KW-0496">Mitochondrion</keyword>
<comment type="pathway">
    <text evidence="12">Phospholipid metabolism; phosphatidylethanolamine biosynthesis; phosphatidylethanolamine from CDP-diacylglycerol: step 2/2.</text>
</comment>
<protein>
    <recommendedName>
        <fullName evidence="12">Phosphatidylserine decarboxylase proenzyme 1, mitochondrial</fullName>
        <ecNumber evidence="12">4.1.1.65</ecNumber>
    </recommendedName>
    <component>
        <recommendedName>
            <fullName evidence="12">Phosphatidylserine decarboxylase 1 beta chain</fullName>
        </recommendedName>
    </component>
    <component>
        <recommendedName>
            <fullName evidence="12">Phosphatidylserine decarboxylase 1 alpha chain</fullName>
        </recommendedName>
    </component>
</protein>
<dbReference type="InterPro" id="IPR033661">
    <property type="entry name" value="PSD_type1_euk"/>
</dbReference>
<dbReference type="STRING" id="429701.A0A2G9HP91"/>
<keyword evidence="8 12" id="KW-0594">Phospholipid biosynthesis</keyword>
<comment type="function">
    <text evidence="12">Catalyzes the formation of phosphatidylethanolamine (PtdEtn) from phosphatidylserine (PtdSer). Plays a central role in phospholipid metabolism and in the interorganelle trafficking of phosphatidylserine.</text>
</comment>
<comment type="caution">
    <text evidence="13">The sequence shown here is derived from an EMBL/GenBank/DDBJ whole genome shotgun (WGS) entry which is preliminary data.</text>
</comment>
<feature type="chain" id="PRO_5023375115" description="Phosphatidylserine decarboxylase 1 alpha chain" evidence="12">
    <location>
        <begin position="398"/>
        <end position="435"/>
    </location>
</feature>
<dbReference type="HAMAP" id="MF_03208">
    <property type="entry name" value="PS_decarb_PSD_B_type1_euk"/>
    <property type="match status" value="1"/>
</dbReference>
<dbReference type="UniPathway" id="UPA00558">
    <property type="reaction ID" value="UER00616"/>
</dbReference>
<feature type="active site" description="Charge relay system; for autoendoproteolytic cleavage activity" evidence="12">
    <location>
        <position position="286"/>
    </location>
</feature>
<evidence type="ECO:0000256" key="6">
    <source>
        <dbReference type="ARBA" id="ARBA00023098"/>
    </source>
</evidence>
<dbReference type="InterPro" id="IPR003817">
    <property type="entry name" value="PS_Dcarbxylase"/>
</dbReference>
<keyword evidence="10 12" id="KW-1208">Phospholipid metabolism</keyword>
<keyword evidence="12" id="KW-0865">Zymogen</keyword>
<dbReference type="Proteomes" id="UP000231279">
    <property type="component" value="Unassembled WGS sequence"/>
</dbReference>
<dbReference type="GO" id="GO:0005743">
    <property type="term" value="C:mitochondrial inner membrane"/>
    <property type="evidence" value="ECO:0007669"/>
    <property type="project" value="UniProtKB-SubCell"/>
</dbReference>
<dbReference type="NCBIfam" id="TIGR00163">
    <property type="entry name" value="PS_decarb"/>
    <property type="match status" value="1"/>
</dbReference>
<organism evidence="13 14">
    <name type="scientific">Handroanthus impetiginosus</name>
    <dbReference type="NCBI Taxonomy" id="429701"/>
    <lineage>
        <taxon>Eukaryota</taxon>
        <taxon>Viridiplantae</taxon>
        <taxon>Streptophyta</taxon>
        <taxon>Embryophyta</taxon>
        <taxon>Tracheophyta</taxon>
        <taxon>Spermatophyta</taxon>
        <taxon>Magnoliopsida</taxon>
        <taxon>eudicotyledons</taxon>
        <taxon>Gunneridae</taxon>
        <taxon>Pentapetalae</taxon>
        <taxon>asterids</taxon>
        <taxon>lamiids</taxon>
        <taxon>Lamiales</taxon>
        <taxon>Bignoniaceae</taxon>
        <taxon>Crescentiina</taxon>
        <taxon>Tabebuia alliance</taxon>
        <taxon>Handroanthus</taxon>
    </lineage>
</organism>
<evidence type="ECO:0000256" key="4">
    <source>
        <dbReference type="ARBA" id="ARBA00022793"/>
    </source>
</evidence>
<feature type="active site" description="Charge relay system; for autoendoproteolytic cleavage activity" evidence="12">
    <location>
        <position position="185"/>
    </location>
</feature>
<comment type="pathway">
    <text evidence="1">Lipid metabolism.</text>
</comment>
<comment type="catalytic activity">
    <reaction evidence="12">
        <text>a 1,2-diacyl-sn-glycero-3-phospho-L-serine + H(+) = a 1,2-diacyl-sn-glycero-3-phosphoethanolamine + CO2</text>
        <dbReference type="Rhea" id="RHEA:20828"/>
        <dbReference type="ChEBI" id="CHEBI:15378"/>
        <dbReference type="ChEBI" id="CHEBI:16526"/>
        <dbReference type="ChEBI" id="CHEBI:57262"/>
        <dbReference type="ChEBI" id="CHEBI:64612"/>
        <dbReference type="EC" id="4.1.1.65"/>
    </reaction>
</comment>
<keyword evidence="6 12" id="KW-0443">Lipid metabolism</keyword>
<reference evidence="14" key="1">
    <citation type="journal article" date="2018" name="Gigascience">
        <title>Genome assembly of the Pink Ipe (Handroanthus impetiginosus, Bignoniaceae), a highly valued, ecologically keystone Neotropical timber forest tree.</title>
        <authorList>
            <person name="Silva-Junior O.B."/>
            <person name="Grattapaglia D."/>
            <person name="Novaes E."/>
            <person name="Collevatti R.G."/>
        </authorList>
    </citation>
    <scope>NUCLEOTIDE SEQUENCE [LARGE SCALE GENOMIC DNA]</scope>
    <source>
        <strain evidence="14">cv. UFG-1</strain>
    </source>
</reference>
<feature type="active site" description="Charge relay system; for autoendoproteolytic cleavage activity" evidence="12">
    <location>
        <position position="398"/>
    </location>
</feature>
<dbReference type="PANTHER" id="PTHR10067">
    <property type="entry name" value="PHOSPHATIDYLSERINE DECARBOXYLASE"/>
    <property type="match status" value="1"/>
</dbReference>
<dbReference type="EMBL" id="NKXS01001292">
    <property type="protein sequence ID" value="PIN19339.1"/>
    <property type="molecule type" value="Genomic_DNA"/>
</dbReference>